<accession>A0A8J4R9Z2</accession>
<name>A0A8J4R9Z2_9ROSI</name>
<evidence type="ECO:0000313" key="3">
    <source>
        <dbReference type="Proteomes" id="UP000737018"/>
    </source>
</evidence>
<reference evidence="2" key="1">
    <citation type="submission" date="2020-03" db="EMBL/GenBank/DDBJ databases">
        <title>Castanea mollissima Vanexum genome sequencing.</title>
        <authorList>
            <person name="Staton M."/>
        </authorList>
    </citation>
    <scope>NUCLEOTIDE SEQUENCE</scope>
    <source>
        <tissue evidence="2">Leaf</tissue>
    </source>
</reference>
<dbReference type="Gene3D" id="6.10.250.3180">
    <property type="match status" value="1"/>
</dbReference>
<dbReference type="PANTHER" id="PTHR47543:SF2">
    <property type="entry name" value="RNA POLYMERASE II TRANSCRIPTION FACTOR SIII SUBUNIT A"/>
    <property type="match status" value="1"/>
</dbReference>
<feature type="compositionally biased region" description="Polar residues" evidence="1">
    <location>
        <begin position="198"/>
        <end position="211"/>
    </location>
</feature>
<evidence type="ECO:0000256" key="1">
    <source>
        <dbReference type="SAM" id="MobiDB-lite"/>
    </source>
</evidence>
<protein>
    <recommendedName>
        <fullName evidence="4">Elongin-A</fullName>
    </recommendedName>
</protein>
<sequence length="236" mass="27174">MPHREIVVNGRKTPPSLVDLCVNTAIDNLRYLGDVGETDLYLLDRILPHCTLDQLMHVEKSSQGRDLSQVTDNLWKKFYEKQFGKDKTEEVVRRMVKSKKTFKWIQLYEAKLEYIAEQEKEAAARFKQRYEKIDARKQSRQVQICTKVPPSKNKRGFFGGSGPGYNVSNVKSNLMKKSKVDYLNSNEMKNRAAMKRMASQTQRNNGSSSSMMRPAQFKGKDSASTSRPLKPIGRRF</sequence>
<dbReference type="Proteomes" id="UP000737018">
    <property type="component" value="Unassembled WGS sequence"/>
</dbReference>
<feature type="region of interest" description="Disordered" evidence="1">
    <location>
        <begin position="193"/>
        <end position="236"/>
    </location>
</feature>
<dbReference type="OrthoDB" id="21513at2759"/>
<gene>
    <name evidence="2" type="ORF">CMV_006920</name>
</gene>
<proteinExistence type="predicted"/>
<dbReference type="GO" id="GO:0006368">
    <property type="term" value="P:transcription elongation by RNA polymerase II"/>
    <property type="evidence" value="ECO:0007669"/>
    <property type="project" value="InterPro"/>
</dbReference>
<dbReference type="PANTHER" id="PTHR47543">
    <property type="entry name" value="OS08G0169600 PROTEIN"/>
    <property type="match status" value="1"/>
</dbReference>
<dbReference type="EMBL" id="JRKL02000666">
    <property type="protein sequence ID" value="KAF3969276.1"/>
    <property type="molecule type" value="Genomic_DNA"/>
</dbReference>
<organism evidence="2 3">
    <name type="scientific">Castanea mollissima</name>
    <name type="common">Chinese chestnut</name>
    <dbReference type="NCBI Taxonomy" id="60419"/>
    <lineage>
        <taxon>Eukaryota</taxon>
        <taxon>Viridiplantae</taxon>
        <taxon>Streptophyta</taxon>
        <taxon>Embryophyta</taxon>
        <taxon>Tracheophyta</taxon>
        <taxon>Spermatophyta</taxon>
        <taxon>Magnoliopsida</taxon>
        <taxon>eudicotyledons</taxon>
        <taxon>Gunneridae</taxon>
        <taxon>Pentapetalae</taxon>
        <taxon>rosids</taxon>
        <taxon>fabids</taxon>
        <taxon>Fagales</taxon>
        <taxon>Fagaceae</taxon>
        <taxon>Castanea</taxon>
    </lineage>
</organism>
<evidence type="ECO:0000313" key="2">
    <source>
        <dbReference type="EMBL" id="KAF3969276.1"/>
    </source>
</evidence>
<dbReference type="InterPro" id="IPR010684">
    <property type="entry name" value="RNA_pol_II_trans_fac_SIII_A"/>
</dbReference>
<dbReference type="GO" id="GO:0070449">
    <property type="term" value="C:elongin complex"/>
    <property type="evidence" value="ECO:0007669"/>
    <property type="project" value="InterPro"/>
</dbReference>
<comment type="caution">
    <text evidence="2">The sequence shown here is derived from an EMBL/GenBank/DDBJ whole genome shotgun (WGS) entry which is preliminary data.</text>
</comment>
<evidence type="ECO:0008006" key="4">
    <source>
        <dbReference type="Google" id="ProtNLM"/>
    </source>
</evidence>
<keyword evidence="3" id="KW-1185">Reference proteome</keyword>
<dbReference type="Pfam" id="PF06881">
    <property type="entry name" value="Elongin_A"/>
    <property type="match status" value="1"/>
</dbReference>
<dbReference type="AlphaFoldDB" id="A0A8J4R9Z2"/>